<dbReference type="CDD" id="cd00130">
    <property type="entry name" value="PAS"/>
    <property type="match status" value="2"/>
</dbReference>
<dbReference type="Gene3D" id="3.30.450.20">
    <property type="entry name" value="PAS domain"/>
    <property type="match status" value="2"/>
</dbReference>
<keyword evidence="4" id="KW-0808">Transferase</keyword>
<dbReference type="PANTHER" id="PTHR43304">
    <property type="entry name" value="PHYTOCHROME-LIKE PROTEIN CPH1"/>
    <property type="match status" value="1"/>
</dbReference>
<keyword evidence="6" id="KW-0175">Coiled coil</keyword>
<evidence type="ECO:0000256" key="6">
    <source>
        <dbReference type="SAM" id="Coils"/>
    </source>
</evidence>
<feature type="domain" description="Histidine kinase" evidence="8">
    <location>
        <begin position="437"/>
        <end position="543"/>
    </location>
</feature>
<dbReference type="PROSITE" id="PS50113">
    <property type="entry name" value="PAC"/>
    <property type="match status" value="2"/>
</dbReference>
<dbReference type="InterPro" id="IPR001610">
    <property type="entry name" value="PAC"/>
</dbReference>
<dbReference type="SMART" id="SM00086">
    <property type="entry name" value="PAC"/>
    <property type="match status" value="2"/>
</dbReference>
<evidence type="ECO:0000256" key="5">
    <source>
        <dbReference type="ARBA" id="ARBA00022777"/>
    </source>
</evidence>
<keyword evidence="12" id="KW-1185">Reference proteome</keyword>
<evidence type="ECO:0000313" key="11">
    <source>
        <dbReference type="EMBL" id="MDV4342273.1"/>
    </source>
</evidence>
<evidence type="ECO:0000256" key="4">
    <source>
        <dbReference type="ARBA" id="ARBA00022679"/>
    </source>
</evidence>
<dbReference type="InterPro" id="IPR035965">
    <property type="entry name" value="PAS-like_dom_sf"/>
</dbReference>
<sequence length="552" mass="61756">MAAHSGESGSSSRTGAGTGGQRAFAAGERPVHERMAELLAENATLRRENATLQSVKEALQESEERYRRLFEDDLTGDFLTTLDGRILACNPAFARIFRFASVEEALSTNIRDLYEDPGDRDLLLARLRNEGKVENEGRVRKRRDGTRIHVVENMVGHFSADGELIETQGYVYDDSERKRAEEALRESEERFRAVLENSLDAAYRRNLQADCYEYMSPAIKEILGFTPEEMAAMDIEEVIDRVHPDDRPSIEAELNAAAASGKGLLLYRFRTKAGMYRWLEDHFTVTLDPGGRPLYRGGIVRDVTERRRTEEKIKRHAADLARIHRDLESAHREANLYLDILTHDIGNTENVSNLYAELLIGSVKGEAACYMASLKRSIAKSIEILGTVSKIRQIHAGPPLLQPMDLDAIIRAEIDHFPDIPISYEGVSRRVLADDLLPEVFTNLIGNAMKHGGPGVTVTVRTEEEGGFVRVTVADTGRGVPDGQKEEIFHRYEKKQRGVGEGLGLYLVQILIDRYGGRMWVEDRVPGHPEEGAAFVFLLRKADGVQGREAGV</sequence>
<dbReference type="SMART" id="SM00387">
    <property type="entry name" value="HATPase_c"/>
    <property type="match status" value="1"/>
</dbReference>
<evidence type="ECO:0000259" key="9">
    <source>
        <dbReference type="PROSITE" id="PS50112"/>
    </source>
</evidence>
<organism evidence="11 12">
    <name type="scientific">Methanoculleus nereidis</name>
    <dbReference type="NCBI Taxonomy" id="2735141"/>
    <lineage>
        <taxon>Archaea</taxon>
        <taxon>Methanobacteriati</taxon>
        <taxon>Methanobacteriota</taxon>
        <taxon>Stenosarchaea group</taxon>
        <taxon>Methanomicrobia</taxon>
        <taxon>Methanomicrobiales</taxon>
        <taxon>Methanomicrobiaceae</taxon>
        <taxon>Methanoculleus</taxon>
    </lineage>
</organism>
<evidence type="ECO:0000256" key="2">
    <source>
        <dbReference type="ARBA" id="ARBA00012438"/>
    </source>
</evidence>
<dbReference type="InterPro" id="IPR000014">
    <property type="entry name" value="PAS"/>
</dbReference>
<comment type="catalytic activity">
    <reaction evidence="1">
        <text>ATP + protein L-histidine = ADP + protein N-phospho-L-histidine.</text>
        <dbReference type="EC" id="2.7.13.3"/>
    </reaction>
</comment>
<dbReference type="Pfam" id="PF08447">
    <property type="entry name" value="PAS_3"/>
    <property type="match status" value="1"/>
</dbReference>
<feature type="region of interest" description="Disordered" evidence="7">
    <location>
        <begin position="1"/>
        <end position="27"/>
    </location>
</feature>
<evidence type="ECO:0000256" key="1">
    <source>
        <dbReference type="ARBA" id="ARBA00000085"/>
    </source>
</evidence>
<keyword evidence="5" id="KW-0418">Kinase</keyword>
<dbReference type="Proteomes" id="UP001273768">
    <property type="component" value="Unassembled WGS sequence"/>
</dbReference>
<dbReference type="InterPro" id="IPR052162">
    <property type="entry name" value="Sensor_kinase/Photoreceptor"/>
</dbReference>
<dbReference type="EMBL" id="JABFFQ010000001">
    <property type="protein sequence ID" value="MDV4342273.1"/>
    <property type="molecule type" value="Genomic_DNA"/>
</dbReference>
<dbReference type="SMART" id="SM00091">
    <property type="entry name" value="PAS"/>
    <property type="match status" value="2"/>
</dbReference>
<proteinExistence type="predicted"/>
<dbReference type="NCBIfam" id="TIGR00229">
    <property type="entry name" value="sensory_box"/>
    <property type="match status" value="2"/>
</dbReference>
<accession>A0ABU3Z0D1</accession>
<gene>
    <name evidence="11" type="ORF">HL657_03620</name>
</gene>
<dbReference type="InterPro" id="IPR004358">
    <property type="entry name" value="Sig_transdc_His_kin-like_C"/>
</dbReference>
<evidence type="ECO:0000256" key="3">
    <source>
        <dbReference type="ARBA" id="ARBA00022553"/>
    </source>
</evidence>
<feature type="domain" description="PAC" evidence="10">
    <location>
        <begin position="133"/>
        <end position="186"/>
    </location>
</feature>
<evidence type="ECO:0000259" key="8">
    <source>
        <dbReference type="PROSITE" id="PS50109"/>
    </source>
</evidence>
<dbReference type="SUPFAM" id="SSF55785">
    <property type="entry name" value="PYP-like sensor domain (PAS domain)"/>
    <property type="match status" value="2"/>
</dbReference>
<protein>
    <recommendedName>
        <fullName evidence="2">histidine kinase</fullName>
        <ecNumber evidence="2">2.7.13.3</ecNumber>
    </recommendedName>
</protein>
<dbReference type="InterPro" id="IPR013655">
    <property type="entry name" value="PAS_fold_3"/>
</dbReference>
<evidence type="ECO:0000256" key="7">
    <source>
        <dbReference type="SAM" id="MobiDB-lite"/>
    </source>
</evidence>
<name>A0ABU3Z0D1_9EURY</name>
<evidence type="ECO:0000313" key="12">
    <source>
        <dbReference type="Proteomes" id="UP001273768"/>
    </source>
</evidence>
<dbReference type="RefSeq" id="WP_317295456.1">
    <property type="nucleotide sequence ID" value="NZ_JABFFQ010000001.1"/>
</dbReference>
<dbReference type="PROSITE" id="PS50109">
    <property type="entry name" value="HIS_KIN"/>
    <property type="match status" value="1"/>
</dbReference>
<feature type="domain" description="PAS" evidence="9">
    <location>
        <begin position="187"/>
        <end position="261"/>
    </location>
</feature>
<dbReference type="EC" id="2.7.13.3" evidence="2"/>
<dbReference type="SUPFAM" id="SSF55874">
    <property type="entry name" value="ATPase domain of HSP90 chaperone/DNA topoisomerase II/histidine kinase"/>
    <property type="match status" value="1"/>
</dbReference>
<evidence type="ECO:0000259" key="10">
    <source>
        <dbReference type="PROSITE" id="PS50113"/>
    </source>
</evidence>
<dbReference type="Pfam" id="PF00989">
    <property type="entry name" value="PAS"/>
    <property type="match status" value="1"/>
</dbReference>
<dbReference type="PANTHER" id="PTHR43304:SF1">
    <property type="entry name" value="PAC DOMAIN-CONTAINING PROTEIN"/>
    <property type="match status" value="1"/>
</dbReference>
<dbReference type="InterPro" id="IPR000700">
    <property type="entry name" value="PAS-assoc_C"/>
</dbReference>
<feature type="domain" description="PAC" evidence="10">
    <location>
        <begin position="263"/>
        <end position="315"/>
    </location>
</feature>
<dbReference type="PRINTS" id="PR00344">
    <property type="entry name" value="BCTRLSENSOR"/>
</dbReference>
<keyword evidence="3" id="KW-0597">Phosphoprotein</keyword>
<dbReference type="PROSITE" id="PS50112">
    <property type="entry name" value="PAS"/>
    <property type="match status" value="1"/>
</dbReference>
<feature type="coiled-coil region" evidence="6">
    <location>
        <begin position="35"/>
        <end position="72"/>
    </location>
</feature>
<dbReference type="InterPro" id="IPR013767">
    <property type="entry name" value="PAS_fold"/>
</dbReference>
<dbReference type="InterPro" id="IPR005467">
    <property type="entry name" value="His_kinase_dom"/>
</dbReference>
<dbReference type="InterPro" id="IPR036890">
    <property type="entry name" value="HATPase_C_sf"/>
</dbReference>
<dbReference type="Gene3D" id="3.30.565.10">
    <property type="entry name" value="Histidine kinase-like ATPase, C-terminal domain"/>
    <property type="match status" value="1"/>
</dbReference>
<dbReference type="Pfam" id="PF02518">
    <property type="entry name" value="HATPase_c"/>
    <property type="match status" value="1"/>
</dbReference>
<comment type="caution">
    <text evidence="11">The sequence shown here is derived from an EMBL/GenBank/DDBJ whole genome shotgun (WGS) entry which is preliminary data.</text>
</comment>
<reference evidence="11 12" key="1">
    <citation type="submission" date="2020-05" db="EMBL/GenBank/DDBJ databases">
        <title>Isolation and characterization of methanoarchaea from a cold seep at offshore SW Taiwan.</title>
        <authorList>
            <person name="Chen Y.-W."/>
            <person name="Chen S.-C."/>
            <person name="Lai M.-C."/>
        </authorList>
    </citation>
    <scope>NUCLEOTIDE SEQUENCE [LARGE SCALE GENOMIC DNA]</scope>
    <source>
        <strain evidence="11 12">YWC-01</strain>
    </source>
</reference>
<dbReference type="InterPro" id="IPR003594">
    <property type="entry name" value="HATPase_dom"/>
</dbReference>